<dbReference type="Gene3D" id="1.20.140.150">
    <property type="match status" value="1"/>
</dbReference>
<reference evidence="6 7" key="1">
    <citation type="submission" date="2024-06" db="EMBL/GenBank/DDBJ databases">
        <title>A chromosome-level genome assembly of beet webworm, Loxostege sticticalis.</title>
        <authorList>
            <person name="Zhang Y."/>
        </authorList>
    </citation>
    <scope>NUCLEOTIDE SEQUENCE [LARGE SCALE GENOMIC DNA]</scope>
    <source>
        <strain evidence="6">AQ028</strain>
        <tissue evidence="6">Male pupae</tissue>
    </source>
</reference>
<feature type="transmembrane region" description="Helical" evidence="5">
    <location>
        <begin position="12"/>
        <end position="33"/>
    </location>
</feature>
<gene>
    <name evidence="6" type="ORF">ABMA28_012030</name>
</gene>
<dbReference type="PANTHER" id="PTHR21284">
    <property type="entry name" value="EG:80H7.2 PROTEIN"/>
    <property type="match status" value="1"/>
</dbReference>
<feature type="transmembrane region" description="Helical" evidence="5">
    <location>
        <begin position="95"/>
        <end position="115"/>
    </location>
</feature>
<protein>
    <recommendedName>
        <fullName evidence="8">Kune-kune</fullName>
    </recommendedName>
</protein>
<dbReference type="EMBL" id="JBEDNZ010000003">
    <property type="protein sequence ID" value="KAL0850155.1"/>
    <property type="molecule type" value="Genomic_DNA"/>
</dbReference>
<evidence type="ECO:0000256" key="2">
    <source>
        <dbReference type="ARBA" id="ARBA00022692"/>
    </source>
</evidence>
<dbReference type="AlphaFoldDB" id="A0ABD0TLC6"/>
<evidence type="ECO:0000256" key="4">
    <source>
        <dbReference type="ARBA" id="ARBA00023136"/>
    </source>
</evidence>
<keyword evidence="3 5" id="KW-1133">Transmembrane helix</keyword>
<keyword evidence="2 5" id="KW-0812">Transmembrane</keyword>
<evidence type="ECO:0000256" key="1">
    <source>
        <dbReference type="ARBA" id="ARBA00004141"/>
    </source>
</evidence>
<feature type="transmembrane region" description="Helical" evidence="5">
    <location>
        <begin position="127"/>
        <end position="149"/>
    </location>
</feature>
<organism evidence="6 7">
    <name type="scientific">Loxostege sticticalis</name>
    <name type="common">Beet webworm moth</name>
    <dbReference type="NCBI Taxonomy" id="481309"/>
    <lineage>
        <taxon>Eukaryota</taxon>
        <taxon>Metazoa</taxon>
        <taxon>Ecdysozoa</taxon>
        <taxon>Arthropoda</taxon>
        <taxon>Hexapoda</taxon>
        <taxon>Insecta</taxon>
        <taxon>Pterygota</taxon>
        <taxon>Neoptera</taxon>
        <taxon>Endopterygota</taxon>
        <taxon>Lepidoptera</taxon>
        <taxon>Glossata</taxon>
        <taxon>Ditrysia</taxon>
        <taxon>Pyraloidea</taxon>
        <taxon>Crambidae</taxon>
        <taxon>Pyraustinae</taxon>
        <taxon>Loxostege</taxon>
    </lineage>
</organism>
<comment type="subcellular location">
    <subcellularLocation>
        <location evidence="1">Membrane</location>
        <topology evidence="1">Multi-pass membrane protein</topology>
    </subcellularLocation>
</comment>
<sequence length="227" mass="26198">MFNKSKTGSFALGFFVLASIFTVIAFVSPYWLVTDGKLKDPKFIRIGLWEVCFNGFEEVHHWYDTIFTGCWWIFEEEYYIIHDILLPGFFIATQFFFTITMCCVLVSMFLSFIYMKKEKDDENYVTLLVTLGTVLVIGGFSGIISVVTFGARGDGRDWMPNWEHNDLSWAFALGVIGVIFLFPSGILFLVEARVQKYKKLHEMQSREPSSYTMHERKIAYSGGHTDI</sequence>
<dbReference type="Pfam" id="PF13903">
    <property type="entry name" value="Claudin_2"/>
    <property type="match status" value="1"/>
</dbReference>
<comment type="caution">
    <text evidence="6">The sequence shown here is derived from an EMBL/GenBank/DDBJ whole genome shotgun (WGS) entry which is preliminary data.</text>
</comment>
<dbReference type="Proteomes" id="UP001549921">
    <property type="component" value="Unassembled WGS sequence"/>
</dbReference>
<accession>A0ABD0TLC6</accession>
<dbReference type="GO" id="GO:0016020">
    <property type="term" value="C:membrane"/>
    <property type="evidence" value="ECO:0007669"/>
    <property type="project" value="UniProtKB-SubCell"/>
</dbReference>
<proteinExistence type="predicted"/>
<evidence type="ECO:0000256" key="5">
    <source>
        <dbReference type="SAM" id="Phobius"/>
    </source>
</evidence>
<name>A0ABD0TLC6_LOXSC</name>
<evidence type="ECO:0008006" key="8">
    <source>
        <dbReference type="Google" id="ProtNLM"/>
    </source>
</evidence>
<dbReference type="PANTHER" id="PTHR21284:SF11">
    <property type="entry name" value="KUNE-KUNE"/>
    <property type="match status" value="1"/>
</dbReference>
<evidence type="ECO:0000313" key="7">
    <source>
        <dbReference type="Proteomes" id="UP001549921"/>
    </source>
</evidence>
<dbReference type="InterPro" id="IPR004031">
    <property type="entry name" value="PMP22/EMP/MP20/Claudin"/>
</dbReference>
<evidence type="ECO:0000313" key="6">
    <source>
        <dbReference type="EMBL" id="KAL0850155.1"/>
    </source>
</evidence>
<feature type="transmembrane region" description="Helical" evidence="5">
    <location>
        <begin position="169"/>
        <end position="190"/>
    </location>
</feature>
<evidence type="ECO:0000256" key="3">
    <source>
        <dbReference type="ARBA" id="ARBA00022989"/>
    </source>
</evidence>
<keyword evidence="4 5" id="KW-0472">Membrane</keyword>